<reference evidence="2 3" key="1">
    <citation type="submission" date="2021-12" db="EMBL/GenBank/DDBJ databases">
        <title>Genome sequencing of bacteria with rrn-lacking chromosome and rrn-plasmid.</title>
        <authorList>
            <person name="Anda M."/>
            <person name="Iwasaki W."/>
        </authorList>
    </citation>
    <scope>NUCLEOTIDE SEQUENCE [LARGE SCALE GENOMIC DNA]</scope>
    <source>
        <strain evidence="2 3">NBRC 101262</strain>
    </source>
</reference>
<accession>A0ABN6LFG4</accession>
<evidence type="ECO:0000313" key="2">
    <source>
        <dbReference type="EMBL" id="BDD00212.1"/>
    </source>
</evidence>
<gene>
    <name evidence="2" type="ORF">PEPS_24920</name>
</gene>
<keyword evidence="1" id="KW-0732">Signal</keyword>
<dbReference type="RefSeq" id="WP_338397202.1">
    <property type="nucleotide sequence ID" value="NZ_AP025292.1"/>
</dbReference>
<evidence type="ECO:0000313" key="3">
    <source>
        <dbReference type="Proteomes" id="UP001354989"/>
    </source>
</evidence>
<feature type="signal peptide" evidence="1">
    <location>
        <begin position="1"/>
        <end position="21"/>
    </location>
</feature>
<name>A0ABN6LFG4_9BACT</name>
<keyword evidence="3" id="KW-1185">Reference proteome</keyword>
<sequence length="172" mass="19437">MQSLTKLFLFALICSSLFGIGACEPIATEMTPSYGPSMQMNKAYGRWQVVESFYANGTAEELDDQAPIIYEFGEDGHFGYFNNFFSGTHDGGYFFHNIFSVSMKHPHLPSPYLYFELVDTATDSISILQYESNKKLHLTQEEVNAGNSQPTGFPRLTFTRTLKRIEQTPEAD</sequence>
<dbReference type="Proteomes" id="UP001354989">
    <property type="component" value="Chromosome"/>
</dbReference>
<evidence type="ECO:0000256" key="1">
    <source>
        <dbReference type="SAM" id="SignalP"/>
    </source>
</evidence>
<dbReference type="EMBL" id="AP025292">
    <property type="protein sequence ID" value="BDD00212.1"/>
    <property type="molecule type" value="Genomic_DNA"/>
</dbReference>
<evidence type="ECO:0008006" key="4">
    <source>
        <dbReference type="Google" id="ProtNLM"/>
    </source>
</evidence>
<dbReference type="PROSITE" id="PS51257">
    <property type="entry name" value="PROKAR_LIPOPROTEIN"/>
    <property type="match status" value="1"/>
</dbReference>
<feature type="chain" id="PRO_5046137447" description="Lipocalin-like domain-containing protein" evidence="1">
    <location>
        <begin position="22"/>
        <end position="172"/>
    </location>
</feature>
<proteinExistence type="predicted"/>
<organism evidence="2 3">
    <name type="scientific">Persicobacter psychrovividus</name>
    <dbReference type="NCBI Taxonomy" id="387638"/>
    <lineage>
        <taxon>Bacteria</taxon>
        <taxon>Pseudomonadati</taxon>
        <taxon>Bacteroidota</taxon>
        <taxon>Cytophagia</taxon>
        <taxon>Cytophagales</taxon>
        <taxon>Persicobacteraceae</taxon>
        <taxon>Persicobacter</taxon>
    </lineage>
</organism>
<protein>
    <recommendedName>
        <fullName evidence="4">Lipocalin-like domain-containing protein</fullName>
    </recommendedName>
</protein>